<reference evidence="1 2" key="1">
    <citation type="submission" date="2016-01" db="EMBL/GenBank/DDBJ databases">
        <title>Highly variable Streptococcus oralis are common among viridans streptococci isolated from primates.</title>
        <authorList>
            <person name="Denapaite D."/>
            <person name="Rieger M."/>
            <person name="Koendgen S."/>
            <person name="Brueckner R."/>
            <person name="Ochigava I."/>
            <person name="Kappeler P."/>
            <person name="Maetz-Rensing K."/>
            <person name="Leendertz F."/>
            <person name="Hakenbeck R."/>
        </authorList>
    </citation>
    <scope>NUCLEOTIDE SEQUENCE [LARGE SCALE GENOMIC DNA]</scope>
    <source>
        <strain evidence="1 2">DD08</strain>
    </source>
</reference>
<dbReference type="PATRIC" id="fig|45634.12.peg.136"/>
<dbReference type="RefSeq" id="WP_231089310.1">
    <property type="nucleotide sequence ID" value="NZ_KQ969062.1"/>
</dbReference>
<dbReference type="EMBL" id="LQRD01000006">
    <property type="protein sequence ID" value="KXT71214.1"/>
    <property type="molecule type" value="Genomic_DNA"/>
</dbReference>
<dbReference type="Proteomes" id="UP000070377">
    <property type="component" value="Unassembled WGS sequence"/>
</dbReference>
<accession>A0A139N5Z8</accession>
<name>A0A139N5Z8_STRCR</name>
<proteinExistence type="predicted"/>
<dbReference type="AlphaFoldDB" id="A0A139N5Z8"/>
<gene>
    <name evidence="1" type="ORF">SCRDD08_00130</name>
</gene>
<evidence type="ECO:0008006" key="3">
    <source>
        <dbReference type="Google" id="ProtNLM"/>
    </source>
</evidence>
<evidence type="ECO:0000313" key="1">
    <source>
        <dbReference type="EMBL" id="KXT71214.1"/>
    </source>
</evidence>
<organism evidence="1 2">
    <name type="scientific">Streptococcus cristatus</name>
    <dbReference type="NCBI Taxonomy" id="45634"/>
    <lineage>
        <taxon>Bacteria</taxon>
        <taxon>Bacillati</taxon>
        <taxon>Bacillota</taxon>
        <taxon>Bacilli</taxon>
        <taxon>Lactobacillales</taxon>
        <taxon>Streptococcaceae</taxon>
        <taxon>Streptococcus</taxon>
    </lineage>
</organism>
<sequence length="127" mass="14486">MVQDEYYRQFGYERISQDMVTGLQDVGHQGIDGVYHNPNGHPPYIISEAKFTSGNNSPTLGKTRDGRQMNNRWIDNRLDEVVSEEHAVNIRKSLFMRSGDVQSNLFNIKNNGDIIINQLDSAAKKMK</sequence>
<protein>
    <recommendedName>
        <fullName evidence="3">Cytosolic protein</fullName>
    </recommendedName>
</protein>
<comment type="caution">
    <text evidence="1">The sequence shown here is derived from an EMBL/GenBank/DDBJ whole genome shotgun (WGS) entry which is preliminary data.</text>
</comment>
<evidence type="ECO:0000313" key="2">
    <source>
        <dbReference type="Proteomes" id="UP000070377"/>
    </source>
</evidence>